<evidence type="ECO:0000313" key="2">
    <source>
        <dbReference type="EMBL" id="OGF13907.1"/>
    </source>
</evidence>
<gene>
    <name evidence="2" type="ORF">A2024_10720</name>
</gene>
<protein>
    <recommendedName>
        <fullName evidence="4">Outer membrane protein beta-barrel domain-containing protein</fullName>
    </recommendedName>
</protein>
<evidence type="ECO:0008006" key="4">
    <source>
        <dbReference type="Google" id="ProtNLM"/>
    </source>
</evidence>
<feature type="chain" id="PRO_5009520922" description="Outer membrane protein beta-barrel domain-containing protein" evidence="1">
    <location>
        <begin position="20"/>
        <end position="231"/>
    </location>
</feature>
<dbReference type="EMBL" id="MFFM01000011">
    <property type="protein sequence ID" value="OGF13907.1"/>
    <property type="molecule type" value="Genomic_DNA"/>
</dbReference>
<proteinExistence type="predicted"/>
<organism evidence="2 3">
    <name type="scientific">Candidatus Edwardsbacteria bacterium GWF2_54_11</name>
    <dbReference type="NCBI Taxonomy" id="1817851"/>
    <lineage>
        <taxon>Bacteria</taxon>
        <taxon>Candidatus Edwardsiibacteriota</taxon>
    </lineage>
</organism>
<accession>A0A1F5RH95</accession>
<evidence type="ECO:0000313" key="3">
    <source>
        <dbReference type="Proteomes" id="UP000177230"/>
    </source>
</evidence>
<dbReference type="AlphaFoldDB" id="A0A1F5RH95"/>
<feature type="signal peptide" evidence="1">
    <location>
        <begin position="1"/>
        <end position="19"/>
    </location>
</feature>
<evidence type="ECO:0000256" key="1">
    <source>
        <dbReference type="SAM" id="SignalP"/>
    </source>
</evidence>
<dbReference type="Proteomes" id="UP000177230">
    <property type="component" value="Unassembled WGS sequence"/>
</dbReference>
<name>A0A1F5RH95_9BACT</name>
<keyword evidence="1" id="KW-0732">Signal</keyword>
<comment type="caution">
    <text evidence="2">The sequence shown here is derived from an EMBL/GenBank/DDBJ whole genome shotgun (WGS) entry which is preliminary data.</text>
</comment>
<reference evidence="2 3" key="1">
    <citation type="journal article" date="2016" name="Nat. Commun.">
        <title>Thousands of microbial genomes shed light on interconnected biogeochemical processes in an aquifer system.</title>
        <authorList>
            <person name="Anantharaman K."/>
            <person name="Brown C.T."/>
            <person name="Hug L.A."/>
            <person name="Sharon I."/>
            <person name="Castelle C.J."/>
            <person name="Probst A.J."/>
            <person name="Thomas B.C."/>
            <person name="Singh A."/>
            <person name="Wilkins M.J."/>
            <person name="Karaoz U."/>
            <person name="Brodie E.L."/>
            <person name="Williams K.H."/>
            <person name="Hubbard S.S."/>
            <person name="Banfield J.F."/>
        </authorList>
    </citation>
    <scope>NUCLEOTIDE SEQUENCE [LARGE SCALE GENOMIC DNA]</scope>
</reference>
<sequence>MLRMFLGIMLVWFAGWAQAARPLDTDDAGTVEKGKSETEVSFDHCQYRPDGTCQVPGIAIKHGLTDRLDLGLGFSHSTDQDADGNTVGWGMSPLEVGFKMALLKEHQTLPDISLSAGFETGSAGYGLNLIFSREYGDLGLHYDLGYNSSGEALVRGSIGTSLAAEYTFADKYRICAELNGEILDDRSEVIGNSGLIGGSITLGPVDWDLGIRIHDQRGPQTTITTGITAGF</sequence>